<dbReference type="RefSeq" id="WP_092859436.1">
    <property type="nucleotide sequence ID" value="NZ_FOQH01000004.1"/>
</dbReference>
<dbReference type="GO" id="GO:0008237">
    <property type="term" value="F:metallopeptidase activity"/>
    <property type="evidence" value="ECO:0007669"/>
    <property type="project" value="InterPro"/>
</dbReference>
<dbReference type="Pfam" id="PF00353">
    <property type="entry name" value="HemolysinCabind"/>
    <property type="match status" value="4"/>
</dbReference>
<dbReference type="GO" id="GO:0005509">
    <property type="term" value="F:calcium ion binding"/>
    <property type="evidence" value="ECO:0007669"/>
    <property type="project" value="InterPro"/>
</dbReference>
<dbReference type="STRING" id="1114924.SAMN05216258_104135"/>
<protein>
    <submittedName>
        <fullName evidence="6">Hemolysin-type calcium-binding repeat-containing protein</fullName>
    </submittedName>
</protein>
<evidence type="ECO:0000259" key="5">
    <source>
        <dbReference type="SMART" id="SM00235"/>
    </source>
</evidence>
<dbReference type="AlphaFoldDB" id="A0A1I3F937"/>
<keyword evidence="7" id="KW-1185">Reference proteome</keyword>
<comment type="subcellular location">
    <subcellularLocation>
        <location evidence="1">Secreted</location>
    </subcellularLocation>
</comment>
<dbReference type="SMART" id="SM00235">
    <property type="entry name" value="ZnMc"/>
    <property type="match status" value="1"/>
</dbReference>
<dbReference type="EMBL" id="FOQH01000004">
    <property type="protein sequence ID" value="SFI07733.1"/>
    <property type="molecule type" value="Genomic_DNA"/>
</dbReference>
<dbReference type="InterPro" id="IPR006026">
    <property type="entry name" value="Peptidase_Metallo"/>
</dbReference>
<dbReference type="SUPFAM" id="SSF51120">
    <property type="entry name" value="beta-Roll"/>
    <property type="match status" value="3"/>
</dbReference>
<dbReference type="Gene3D" id="3.40.390.10">
    <property type="entry name" value="Collagenase (Catalytic Domain)"/>
    <property type="match status" value="1"/>
</dbReference>
<evidence type="ECO:0000313" key="6">
    <source>
        <dbReference type="EMBL" id="SFI07733.1"/>
    </source>
</evidence>
<dbReference type="SUPFAM" id="SSF55486">
    <property type="entry name" value="Metalloproteases ('zincins'), catalytic domain"/>
    <property type="match status" value="1"/>
</dbReference>
<evidence type="ECO:0000256" key="4">
    <source>
        <dbReference type="SAM" id="MobiDB-lite"/>
    </source>
</evidence>
<feature type="compositionally biased region" description="Basic and acidic residues" evidence="4">
    <location>
        <begin position="369"/>
        <end position="407"/>
    </location>
</feature>
<dbReference type="InterPro" id="IPR018511">
    <property type="entry name" value="Hemolysin-typ_Ca-bd_CS"/>
</dbReference>
<dbReference type="InterPro" id="IPR001343">
    <property type="entry name" value="Hemolysn_Ca-bd"/>
</dbReference>
<evidence type="ECO:0000256" key="3">
    <source>
        <dbReference type="ARBA" id="ARBA00022525"/>
    </source>
</evidence>
<comment type="similarity">
    <text evidence="2">Belongs to the peptidase M10B family.</text>
</comment>
<dbReference type="Gene3D" id="2.150.10.10">
    <property type="entry name" value="Serralysin-like metalloprotease, C-terminal"/>
    <property type="match status" value="3"/>
</dbReference>
<evidence type="ECO:0000313" key="7">
    <source>
        <dbReference type="Proteomes" id="UP000199377"/>
    </source>
</evidence>
<dbReference type="PANTHER" id="PTHR38340:SF1">
    <property type="entry name" value="S-LAYER PROTEIN"/>
    <property type="match status" value="1"/>
</dbReference>
<dbReference type="PROSITE" id="PS00330">
    <property type="entry name" value="HEMOLYSIN_CALCIUM"/>
    <property type="match status" value="3"/>
</dbReference>
<evidence type="ECO:0000256" key="1">
    <source>
        <dbReference type="ARBA" id="ARBA00004613"/>
    </source>
</evidence>
<gene>
    <name evidence="6" type="ORF">SAMN05216258_104135</name>
</gene>
<reference evidence="6 7" key="1">
    <citation type="submission" date="2016-10" db="EMBL/GenBank/DDBJ databases">
        <authorList>
            <person name="de Groot N.N."/>
        </authorList>
    </citation>
    <scope>NUCLEOTIDE SEQUENCE [LARGE SCALE GENOMIC DNA]</scope>
    <source>
        <strain evidence="6 7">CGMCC 1.11030</strain>
    </source>
</reference>
<organism evidence="6 7">
    <name type="scientific">Albimonas pacifica</name>
    <dbReference type="NCBI Taxonomy" id="1114924"/>
    <lineage>
        <taxon>Bacteria</taxon>
        <taxon>Pseudomonadati</taxon>
        <taxon>Pseudomonadota</taxon>
        <taxon>Alphaproteobacteria</taxon>
        <taxon>Rhodobacterales</taxon>
        <taxon>Paracoccaceae</taxon>
        <taxon>Albimonas</taxon>
    </lineage>
</organism>
<dbReference type="InterPro" id="IPR024079">
    <property type="entry name" value="MetalloPept_cat_dom_sf"/>
</dbReference>
<dbReference type="GO" id="GO:0006508">
    <property type="term" value="P:proteolysis"/>
    <property type="evidence" value="ECO:0007669"/>
    <property type="project" value="InterPro"/>
</dbReference>
<dbReference type="PRINTS" id="PR00313">
    <property type="entry name" value="CABNDNGRPT"/>
</dbReference>
<evidence type="ECO:0000256" key="2">
    <source>
        <dbReference type="ARBA" id="ARBA00009490"/>
    </source>
</evidence>
<accession>A0A1I3F937</accession>
<feature type="domain" description="Peptidase metallopeptidase" evidence="5">
    <location>
        <begin position="13"/>
        <end position="180"/>
    </location>
</feature>
<dbReference type="PANTHER" id="PTHR38340">
    <property type="entry name" value="S-LAYER PROTEIN"/>
    <property type="match status" value="1"/>
</dbReference>
<dbReference type="GO" id="GO:0008270">
    <property type="term" value="F:zinc ion binding"/>
    <property type="evidence" value="ECO:0007669"/>
    <property type="project" value="InterPro"/>
</dbReference>
<dbReference type="Proteomes" id="UP000199377">
    <property type="component" value="Unassembled WGS sequence"/>
</dbReference>
<sequence length="534" mass="55348">MPKLGRFHDDALDSIDWGTRVRTNDVTVYFAGAGETFARRTSEGWSAYETARAMAALETFEAVSGLTFREVSRPGRADFKLVIDDFGARNDLGFFFPPREHNAGVGVFNSRGVGWNPEKGARSGLEAGGLAFETLVHEFAHGLGLAHPHDRGGRSELMRGVRAPFDDYGRAGLNKTVFTVMSYNRGGPGGDGGVGSTPFWGTQAGPAALDITVLQAKYGANDRHATGDDVYVLPTGDRRGTYFSAIWDAGGVDEIRHRGELGAIIDLRPAAERGETAGGFVSSARKSPGGFTIAAGVEIENASGGRGRDTIIGNAADNRLKGGAGADAMDGDSGRDVLLGGSGADTLYGGRGGDRLDGGGGGDSVQAGEGRDLVQGRGGDDRIAGDAGDDDLRGGGGRDRLWGEAGDDRLVGGGGDDVLIGDAGGDSLFGGEGEDLIWGGAGADVIDGGAGKDRMGGEDGADRFVFAAAPEADRIVDFEPGLDVIDVSGAGYAAGQMALIDLGDDRWRVRFDDGAILVLYVDEGTPTPDDFLFA</sequence>
<dbReference type="InterPro" id="IPR011049">
    <property type="entry name" value="Serralysin-like_metalloprot_C"/>
</dbReference>
<feature type="region of interest" description="Disordered" evidence="4">
    <location>
        <begin position="349"/>
        <end position="407"/>
    </location>
</feature>
<name>A0A1I3F937_9RHOB</name>
<dbReference type="InterPro" id="IPR050557">
    <property type="entry name" value="RTX_toxin/Mannuronan_C5-epim"/>
</dbReference>
<dbReference type="OrthoDB" id="733404at2"/>
<proteinExistence type="inferred from homology"/>
<dbReference type="GO" id="GO:0005615">
    <property type="term" value="C:extracellular space"/>
    <property type="evidence" value="ECO:0007669"/>
    <property type="project" value="InterPro"/>
</dbReference>
<keyword evidence="3" id="KW-0964">Secreted</keyword>